<dbReference type="InterPro" id="IPR050900">
    <property type="entry name" value="Transposase_IS3/IS150/IS904"/>
</dbReference>
<evidence type="ECO:0000313" key="3">
    <source>
        <dbReference type="Proteomes" id="UP000683429"/>
    </source>
</evidence>
<dbReference type="Proteomes" id="UP000683429">
    <property type="component" value="Chromosome"/>
</dbReference>
<name>A0ABX8HME1_9BACL</name>
<dbReference type="EMBL" id="CP076607">
    <property type="protein sequence ID" value="QWU18110.1"/>
    <property type="molecule type" value="Genomic_DNA"/>
</dbReference>
<keyword evidence="3" id="KW-1185">Reference proteome</keyword>
<dbReference type="InterPro" id="IPR025948">
    <property type="entry name" value="HTH-like_dom"/>
</dbReference>
<protein>
    <submittedName>
        <fullName evidence="2">IS3 family transposase</fullName>
    </submittedName>
</protein>
<evidence type="ECO:0000259" key="1">
    <source>
        <dbReference type="Pfam" id="PF13276"/>
    </source>
</evidence>
<reference evidence="2 3" key="1">
    <citation type="submission" date="2021-06" db="EMBL/GenBank/DDBJ databases">
        <title>Whole genome sequence of Paenibacillus sophorae DSM23020 for comparative genomics.</title>
        <authorList>
            <person name="Kim M.-J."/>
            <person name="Lee G."/>
            <person name="Shin J.-H."/>
        </authorList>
    </citation>
    <scope>NUCLEOTIDE SEQUENCE [LARGE SCALE GENOMIC DNA]</scope>
    <source>
        <strain evidence="2 3">DSM 23020</strain>
    </source>
</reference>
<evidence type="ECO:0000313" key="2">
    <source>
        <dbReference type="EMBL" id="QWU18110.1"/>
    </source>
</evidence>
<proteinExistence type="predicted"/>
<accession>A0ABX8HME1</accession>
<sequence length="130" mass="15258">MYLAIQAVHEQEAFPVQLLCDLAGISRSSYYKWRAHRPSARERENRKLTDALISLYEQVGGIYGYRRLTLHLRRQTEQALNPKRIRRLMKIRGIQSVIRRARKAYARSTPQQVAENLLNRKFHASAPNKK</sequence>
<gene>
    <name evidence="2" type="ORF">KP014_01545</name>
</gene>
<feature type="domain" description="HTH-like" evidence="1">
    <location>
        <begin position="45"/>
        <end position="102"/>
    </location>
</feature>
<dbReference type="Pfam" id="PF13276">
    <property type="entry name" value="HTH_21"/>
    <property type="match status" value="1"/>
</dbReference>
<organism evidence="2 3">
    <name type="scientific">Paenibacillus sophorae</name>
    <dbReference type="NCBI Taxonomy" id="1333845"/>
    <lineage>
        <taxon>Bacteria</taxon>
        <taxon>Bacillati</taxon>
        <taxon>Bacillota</taxon>
        <taxon>Bacilli</taxon>
        <taxon>Bacillales</taxon>
        <taxon>Paenibacillaceae</taxon>
        <taxon>Paenibacillus</taxon>
    </lineage>
</organism>
<dbReference type="PANTHER" id="PTHR46889:SF4">
    <property type="entry name" value="TRANSPOSASE INSO FOR INSERTION SEQUENCE ELEMENT IS911B-RELATED"/>
    <property type="match status" value="1"/>
</dbReference>
<dbReference type="PANTHER" id="PTHR46889">
    <property type="entry name" value="TRANSPOSASE INSF FOR INSERTION SEQUENCE IS3B-RELATED"/>
    <property type="match status" value="1"/>
</dbReference>